<dbReference type="Pfam" id="PF03938">
    <property type="entry name" value="OmpH"/>
    <property type="match status" value="1"/>
</dbReference>
<dbReference type="EMBL" id="PYLS01000006">
    <property type="protein sequence ID" value="PST82292.1"/>
    <property type="molecule type" value="Genomic_DNA"/>
</dbReference>
<keyword evidence="2 4" id="KW-0732">Signal</keyword>
<feature type="coiled-coil region" evidence="3">
    <location>
        <begin position="87"/>
        <end position="136"/>
    </location>
</feature>
<evidence type="ECO:0000256" key="4">
    <source>
        <dbReference type="SAM" id="SignalP"/>
    </source>
</evidence>
<proteinExistence type="inferred from homology"/>
<dbReference type="OrthoDB" id="1493259at2"/>
<dbReference type="GO" id="GO:0051082">
    <property type="term" value="F:unfolded protein binding"/>
    <property type="evidence" value="ECO:0007669"/>
    <property type="project" value="InterPro"/>
</dbReference>
<dbReference type="InterPro" id="IPR005632">
    <property type="entry name" value="Chaperone_Skp"/>
</dbReference>
<comment type="caution">
    <text evidence="5">The sequence shown here is derived from an EMBL/GenBank/DDBJ whole genome shotgun (WGS) entry which is preliminary data.</text>
</comment>
<accession>A0A2T3HIM9</accession>
<sequence length="201" mass="22544">MKIKTLNVFGIFAAAAMISSFAACKNETSKNTAATTKTESAAPVSASDKIVFVNSDSLLNKYDFYKDLKTKFDSKSKNAQSDLTAKGQAFQREVAQYQQQAQSLSADQRKATEERLARKQQELQAYQQNAGAAFQNEQAQENEKLYDRVADYLKKYAKEKGYKMVMSYTRGNGTILFADESLDVTSEVIKGLNEDYKSRKK</sequence>
<evidence type="ECO:0000313" key="6">
    <source>
        <dbReference type="Proteomes" id="UP000240912"/>
    </source>
</evidence>
<dbReference type="SUPFAM" id="SSF111384">
    <property type="entry name" value="OmpH-like"/>
    <property type="match status" value="1"/>
</dbReference>
<evidence type="ECO:0000256" key="2">
    <source>
        <dbReference type="ARBA" id="ARBA00022729"/>
    </source>
</evidence>
<dbReference type="SMART" id="SM00935">
    <property type="entry name" value="OmpH"/>
    <property type="match status" value="1"/>
</dbReference>
<name>A0A2T3HIM9_9SPHI</name>
<dbReference type="Gene3D" id="3.30.910.20">
    <property type="entry name" value="Skp domain"/>
    <property type="match status" value="1"/>
</dbReference>
<dbReference type="InterPro" id="IPR024930">
    <property type="entry name" value="Skp_dom_sf"/>
</dbReference>
<evidence type="ECO:0000313" key="5">
    <source>
        <dbReference type="EMBL" id="PST82292.1"/>
    </source>
</evidence>
<comment type="similarity">
    <text evidence="1">Belongs to the Skp family.</text>
</comment>
<dbReference type="RefSeq" id="WP_107216478.1">
    <property type="nucleotide sequence ID" value="NZ_KZ686270.1"/>
</dbReference>
<dbReference type="GO" id="GO:0005829">
    <property type="term" value="C:cytosol"/>
    <property type="evidence" value="ECO:0007669"/>
    <property type="project" value="TreeGrafter"/>
</dbReference>
<dbReference type="PANTHER" id="PTHR35089:SF1">
    <property type="entry name" value="CHAPERONE PROTEIN SKP"/>
    <property type="match status" value="1"/>
</dbReference>
<gene>
    <name evidence="5" type="ORF">C7T94_15995</name>
</gene>
<dbReference type="GO" id="GO:0050821">
    <property type="term" value="P:protein stabilization"/>
    <property type="evidence" value="ECO:0007669"/>
    <property type="project" value="TreeGrafter"/>
</dbReference>
<keyword evidence="3" id="KW-0175">Coiled coil</keyword>
<dbReference type="Proteomes" id="UP000240912">
    <property type="component" value="Unassembled WGS sequence"/>
</dbReference>
<organism evidence="5 6">
    <name type="scientific">Pedobacter yulinensis</name>
    <dbReference type="NCBI Taxonomy" id="2126353"/>
    <lineage>
        <taxon>Bacteria</taxon>
        <taxon>Pseudomonadati</taxon>
        <taxon>Bacteroidota</taxon>
        <taxon>Sphingobacteriia</taxon>
        <taxon>Sphingobacteriales</taxon>
        <taxon>Sphingobacteriaceae</taxon>
        <taxon>Pedobacter</taxon>
    </lineage>
</organism>
<dbReference type="PANTHER" id="PTHR35089">
    <property type="entry name" value="CHAPERONE PROTEIN SKP"/>
    <property type="match status" value="1"/>
</dbReference>
<protein>
    <submittedName>
        <fullName evidence="5">Outer membrane chaperone Skp</fullName>
    </submittedName>
</protein>
<dbReference type="PROSITE" id="PS51257">
    <property type="entry name" value="PROKAR_LIPOPROTEIN"/>
    <property type="match status" value="1"/>
</dbReference>
<reference evidence="5 6" key="1">
    <citation type="submission" date="2018-03" db="EMBL/GenBank/DDBJ databases">
        <authorList>
            <person name="Keele B.F."/>
        </authorList>
    </citation>
    <scope>NUCLEOTIDE SEQUENCE [LARGE SCALE GENOMIC DNA]</scope>
    <source>
        <strain evidence="5 6">YL28-9</strain>
    </source>
</reference>
<feature type="chain" id="PRO_5015647366" evidence="4">
    <location>
        <begin position="23"/>
        <end position="201"/>
    </location>
</feature>
<evidence type="ECO:0000256" key="3">
    <source>
        <dbReference type="SAM" id="Coils"/>
    </source>
</evidence>
<evidence type="ECO:0000256" key="1">
    <source>
        <dbReference type="ARBA" id="ARBA00009091"/>
    </source>
</evidence>
<keyword evidence="6" id="KW-1185">Reference proteome</keyword>
<feature type="signal peptide" evidence="4">
    <location>
        <begin position="1"/>
        <end position="22"/>
    </location>
</feature>
<dbReference type="AlphaFoldDB" id="A0A2T3HIM9"/>